<feature type="region of interest" description="Disordered" evidence="1">
    <location>
        <begin position="1"/>
        <end position="28"/>
    </location>
</feature>
<evidence type="ECO:0000256" key="1">
    <source>
        <dbReference type="SAM" id="MobiDB-lite"/>
    </source>
</evidence>
<accession>A0ABP8XFG2</accession>
<evidence type="ECO:0000313" key="2">
    <source>
        <dbReference type="EMBL" id="GAA4706553.1"/>
    </source>
</evidence>
<proteinExistence type="predicted"/>
<dbReference type="EMBL" id="BAABKM010000002">
    <property type="protein sequence ID" value="GAA4706553.1"/>
    <property type="molecule type" value="Genomic_DNA"/>
</dbReference>
<comment type="caution">
    <text evidence="2">The sequence shown here is derived from an EMBL/GenBank/DDBJ whole genome shotgun (WGS) entry which is preliminary data.</text>
</comment>
<reference evidence="3" key="1">
    <citation type="journal article" date="2019" name="Int. J. Syst. Evol. Microbiol.">
        <title>The Global Catalogue of Microorganisms (GCM) 10K type strain sequencing project: providing services to taxonomists for standard genome sequencing and annotation.</title>
        <authorList>
            <consortium name="The Broad Institute Genomics Platform"/>
            <consortium name="The Broad Institute Genome Sequencing Center for Infectious Disease"/>
            <person name="Wu L."/>
            <person name="Ma J."/>
        </authorList>
    </citation>
    <scope>NUCLEOTIDE SEQUENCE [LARGE SCALE GENOMIC DNA]</scope>
    <source>
        <strain evidence="3">JCM 18531</strain>
    </source>
</reference>
<gene>
    <name evidence="2" type="ORF">GCM10023349_25880</name>
</gene>
<dbReference type="Proteomes" id="UP001499974">
    <property type="component" value="Unassembled WGS sequence"/>
</dbReference>
<evidence type="ECO:0000313" key="3">
    <source>
        <dbReference type="Proteomes" id="UP001499974"/>
    </source>
</evidence>
<sequence>MIATRRAPTRSITGPASTLSTTSGSISASATSPVFVALPVVVSTNHGSATMDTRVPVSEIASAVSQP</sequence>
<keyword evidence="3" id="KW-1185">Reference proteome</keyword>
<protein>
    <submittedName>
        <fullName evidence="2">Uncharacterized protein</fullName>
    </submittedName>
</protein>
<organism evidence="2 3">
    <name type="scientific">Nocardioides conyzicola</name>
    <dbReference type="NCBI Taxonomy" id="1651781"/>
    <lineage>
        <taxon>Bacteria</taxon>
        <taxon>Bacillati</taxon>
        <taxon>Actinomycetota</taxon>
        <taxon>Actinomycetes</taxon>
        <taxon>Propionibacteriales</taxon>
        <taxon>Nocardioidaceae</taxon>
        <taxon>Nocardioides</taxon>
    </lineage>
</organism>
<feature type="compositionally biased region" description="Low complexity" evidence="1">
    <location>
        <begin position="16"/>
        <end position="28"/>
    </location>
</feature>
<name>A0ABP8XFG2_9ACTN</name>